<organism evidence="8 9">
    <name type="scientific">Litorivicinus lipolyticus</name>
    <dbReference type="NCBI Taxonomy" id="418701"/>
    <lineage>
        <taxon>Bacteria</taxon>
        <taxon>Pseudomonadati</taxon>
        <taxon>Pseudomonadota</taxon>
        <taxon>Gammaproteobacteria</taxon>
        <taxon>Oceanospirillales</taxon>
        <taxon>Litorivicinaceae</taxon>
        <taxon>Litorivicinus</taxon>
    </lineage>
</organism>
<dbReference type="AlphaFoldDB" id="A0A5Q2QEI1"/>
<dbReference type="InterPro" id="IPR002155">
    <property type="entry name" value="Thiolase"/>
</dbReference>
<evidence type="ECO:0000256" key="2">
    <source>
        <dbReference type="ARBA" id="ARBA00022679"/>
    </source>
</evidence>
<gene>
    <name evidence="8" type="ORF">GH975_06650</name>
</gene>
<dbReference type="GO" id="GO:0005829">
    <property type="term" value="C:cytosol"/>
    <property type="evidence" value="ECO:0007669"/>
    <property type="project" value="TreeGrafter"/>
</dbReference>
<dbReference type="InterPro" id="IPR016039">
    <property type="entry name" value="Thiolase-like"/>
</dbReference>
<feature type="active site" description="Proton acceptor" evidence="4">
    <location>
        <position position="373"/>
    </location>
</feature>
<evidence type="ECO:0000313" key="9">
    <source>
        <dbReference type="Proteomes" id="UP000388235"/>
    </source>
</evidence>
<evidence type="ECO:0000256" key="4">
    <source>
        <dbReference type="PIRSR" id="PIRSR000429-1"/>
    </source>
</evidence>
<feature type="active site" description="Acyl-thioester intermediate" evidence="4">
    <location>
        <position position="91"/>
    </location>
</feature>
<dbReference type="NCBIfam" id="NF006740">
    <property type="entry name" value="PRK09268.1"/>
    <property type="match status" value="1"/>
</dbReference>
<reference evidence="8 9" key="1">
    <citation type="submission" date="2019-11" db="EMBL/GenBank/DDBJ databases">
        <authorList>
            <person name="Khan S.A."/>
            <person name="Jeon C.O."/>
            <person name="Chun B.H."/>
        </authorList>
    </citation>
    <scope>NUCLEOTIDE SEQUENCE [LARGE SCALE GENOMIC DNA]</scope>
    <source>
        <strain evidence="8 9">IMCC 1097</strain>
    </source>
</reference>
<dbReference type="RefSeq" id="WP_153713774.1">
    <property type="nucleotide sequence ID" value="NZ_CP045871.1"/>
</dbReference>
<feature type="domain" description="Thiolase N-terminal" evidence="6">
    <location>
        <begin position="7"/>
        <end position="273"/>
    </location>
</feature>
<dbReference type="Pfam" id="PF02803">
    <property type="entry name" value="Thiolase_C"/>
    <property type="match status" value="1"/>
</dbReference>
<comment type="similarity">
    <text evidence="1 5">Belongs to the thiolase-like superfamily. Thiolase family.</text>
</comment>
<evidence type="ECO:0000259" key="6">
    <source>
        <dbReference type="Pfam" id="PF00108"/>
    </source>
</evidence>
<dbReference type="EC" id="2.3.1.9" evidence="8"/>
<evidence type="ECO:0000256" key="3">
    <source>
        <dbReference type="ARBA" id="ARBA00023315"/>
    </source>
</evidence>
<dbReference type="PANTHER" id="PTHR42689">
    <property type="entry name" value="ACETYL-COA ACYLTRANSFERASE FADA2 (3-KETOACYL-COA THIOLASE) (BETA-KETOTHIOLASE)-RELATED"/>
    <property type="match status" value="1"/>
</dbReference>
<feature type="active site" description="Proton acceptor" evidence="4">
    <location>
        <position position="403"/>
    </location>
</feature>
<dbReference type="PANTHER" id="PTHR42689:SF1">
    <property type="entry name" value="ACETYL-COA ACYLTRANSFERASE FADA2 (3-KETOACYL-COA THIOLASE) (BETA-KETOTHIOLASE)-RELATED"/>
    <property type="match status" value="1"/>
</dbReference>
<dbReference type="Proteomes" id="UP000388235">
    <property type="component" value="Chromosome"/>
</dbReference>
<keyword evidence="3 5" id="KW-0012">Acyltransferase</keyword>
<accession>A0A5Q2QEI1</accession>
<dbReference type="Gene3D" id="3.40.47.10">
    <property type="match status" value="1"/>
</dbReference>
<dbReference type="PROSITE" id="PS00099">
    <property type="entry name" value="THIOLASE_3"/>
    <property type="match status" value="1"/>
</dbReference>
<dbReference type="Pfam" id="PF00108">
    <property type="entry name" value="Thiolase_N"/>
    <property type="match status" value="1"/>
</dbReference>
<dbReference type="NCBIfam" id="TIGR01930">
    <property type="entry name" value="AcCoA-C-Actrans"/>
    <property type="match status" value="1"/>
</dbReference>
<dbReference type="EMBL" id="CP045871">
    <property type="protein sequence ID" value="QGG80270.1"/>
    <property type="molecule type" value="Genomic_DNA"/>
</dbReference>
<sequence>MNPCRDVYVIASARTPFCRSYTGYQDLSNLDLLSVALNGLVAKTGLAGDSVGEVTAGAVVVHSADWNLAREAVLNTALSPSTPATTLQMACGTSLQGALMLAAKIATGEIDSGIAGGSDTISDAPLTTSRKLAKRLVGLSKAKTFGAKLGAFKGLSLGELAPIAPSTGEPRTGLSMGQHCERMAKHWAIERTDQDALAAQSHINAAAAYQRGFFDDLLVPCNGVLRDNNLRSDTTAAGLAKLRPAFDRKNGTLTAGNSTALTDGAGAVLLGTREWAEARGLPLLAKLTLGQTAANNFAGGDGLLMAPTQAVAKLLERASLSLQDFDFYEIHEAFAAQVLCTLKAWEDGDGVPVLGAIDRSRLNVVGSSLAMGHPFAATGARVLGTAAKLVADQGTGRALISVCTAGGMGVAAIVEAVA</sequence>
<feature type="domain" description="Thiolase C-terminal" evidence="7">
    <location>
        <begin position="301"/>
        <end position="415"/>
    </location>
</feature>
<evidence type="ECO:0000256" key="1">
    <source>
        <dbReference type="ARBA" id="ARBA00010982"/>
    </source>
</evidence>
<evidence type="ECO:0000256" key="5">
    <source>
        <dbReference type="RuleBase" id="RU003557"/>
    </source>
</evidence>
<dbReference type="SUPFAM" id="SSF53901">
    <property type="entry name" value="Thiolase-like"/>
    <property type="match status" value="2"/>
</dbReference>
<dbReference type="InterPro" id="IPR020610">
    <property type="entry name" value="Thiolase_AS"/>
</dbReference>
<dbReference type="GO" id="GO:0003985">
    <property type="term" value="F:acetyl-CoA C-acetyltransferase activity"/>
    <property type="evidence" value="ECO:0007669"/>
    <property type="project" value="UniProtKB-EC"/>
</dbReference>
<dbReference type="CDD" id="cd00751">
    <property type="entry name" value="thiolase"/>
    <property type="match status" value="1"/>
</dbReference>
<dbReference type="InterPro" id="IPR020616">
    <property type="entry name" value="Thiolase_N"/>
</dbReference>
<proteinExistence type="inferred from homology"/>
<protein>
    <submittedName>
        <fullName evidence="8">Acetyl-CoA C-acetyltransferase</fullName>
        <ecNumber evidence="8">2.3.1.9</ecNumber>
    </submittedName>
</protein>
<name>A0A5Q2QEI1_9GAMM</name>
<dbReference type="KEGG" id="llp:GH975_06650"/>
<keyword evidence="2 5" id="KW-0808">Transferase</keyword>
<dbReference type="PIRSF" id="PIRSF000429">
    <property type="entry name" value="Ac-CoA_Ac_transf"/>
    <property type="match status" value="1"/>
</dbReference>
<dbReference type="OrthoDB" id="8951704at2"/>
<evidence type="ECO:0000313" key="8">
    <source>
        <dbReference type="EMBL" id="QGG80270.1"/>
    </source>
</evidence>
<dbReference type="InterPro" id="IPR050521">
    <property type="entry name" value="3-ketoacyl-CoA_Thiolase"/>
</dbReference>
<keyword evidence="9" id="KW-1185">Reference proteome</keyword>
<dbReference type="InterPro" id="IPR020617">
    <property type="entry name" value="Thiolase_C"/>
</dbReference>
<evidence type="ECO:0000259" key="7">
    <source>
        <dbReference type="Pfam" id="PF02803"/>
    </source>
</evidence>